<accession>A0A7H8TF15</accession>
<dbReference type="Proteomes" id="UP000509418">
    <property type="component" value="Chromosome"/>
</dbReference>
<dbReference type="EMBL" id="CP056041">
    <property type="protein sequence ID" value="QKZ21984.1"/>
    <property type="molecule type" value="Genomic_DNA"/>
</dbReference>
<dbReference type="RefSeq" id="WP_176577381.1">
    <property type="nucleotide sequence ID" value="NZ_CBDRGH010000002.1"/>
</dbReference>
<evidence type="ECO:0000256" key="1">
    <source>
        <dbReference type="SAM" id="Coils"/>
    </source>
</evidence>
<keyword evidence="2" id="KW-0812">Transmembrane</keyword>
<keyword evidence="1" id="KW-0175">Coiled coil</keyword>
<feature type="coiled-coil region" evidence="1">
    <location>
        <begin position="189"/>
        <end position="230"/>
    </location>
</feature>
<evidence type="ECO:0000313" key="4">
    <source>
        <dbReference type="Proteomes" id="UP000509418"/>
    </source>
</evidence>
<sequence length="271" mass="30669">MAGTGGHPVRTVIVVLVVVGCGLLFWLLRYPCVPGRARFTFSFGAEERAARRALSDARGERRSAYEKAHQSEADAERRWSERVAPYRNRVQELQAARAVLPKPGQGQAVRPERWLPRLELHQHVLLFMTEEASDAADRASVDERLPLAGIAVEFGHTRDNVHIRVTRPDGISRTEHYPREAEVAAYDLVEDIRNQVLRHEEFLRRLEAREAELVAEIKRAEADLAQAGEAGRPELDTIREAARTRRARADALLRAARDGWKKDAGGLRPWR</sequence>
<organism evidence="3 4">
    <name type="scientific">Streptomyces chartreusis</name>
    <dbReference type="NCBI Taxonomy" id="1969"/>
    <lineage>
        <taxon>Bacteria</taxon>
        <taxon>Bacillati</taxon>
        <taxon>Actinomycetota</taxon>
        <taxon>Actinomycetes</taxon>
        <taxon>Kitasatosporales</taxon>
        <taxon>Streptomycetaceae</taxon>
        <taxon>Streptomyces</taxon>
    </lineage>
</organism>
<protein>
    <submittedName>
        <fullName evidence="3">Uncharacterized protein</fullName>
    </submittedName>
</protein>
<keyword evidence="2" id="KW-1133">Transmembrane helix</keyword>
<keyword evidence="4" id="KW-1185">Reference proteome</keyword>
<name>A0A7H8TF15_STRCX</name>
<proteinExistence type="predicted"/>
<evidence type="ECO:0000256" key="2">
    <source>
        <dbReference type="SAM" id="Phobius"/>
    </source>
</evidence>
<feature type="transmembrane region" description="Helical" evidence="2">
    <location>
        <begin position="12"/>
        <end position="28"/>
    </location>
</feature>
<reference evidence="3 4" key="1">
    <citation type="submission" date="2020-06" db="EMBL/GenBank/DDBJ databases">
        <title>Genome mining for natural products.</title>
        <authorList>
            <person name="Zhang B."/>
            <person name="Shi J."/>
            <person name="Ge H."/>
        </authorList>
    </citation>
    <scope>NUCLEOTIDE SEQUENCE [LARGE SCALE GENOMIC DNA]</scope>
    <source>
        <strain evidence="3 4">NA02069</strain>
    </source>
</reference>
<evidence type="ECO:0000313" key="3">
    <source>
        <dbReference type="EMBL" id="QKZ21984.1"/>
    </source>
</evidence>
<dbReference type="AlphaFoldDB" id="A0A7H8TF15"/>
<gene>
    <name evidence="3" type="ORF">HUT05_34360</name>
</gene>
<keyword evidence="2" id="KW-0472">Membrane</keyword>